<accession>A0A3E4XEJ4</accession>
<sequence>MKILMIGNGFDLEHYLPTKYTQFLEFVKKYRYAYLSANSVPKRLYDINDTYLKKIFENPEYDDGTAVIDGKVVDMENEAELRIRYLTPYNFIICAQFNPVNEKNDSIMKIYMDGILQGRYSINDIVKFEMGFTDIKETCNLEY</sequence>
<comment type="caution">
    <text evidence="1">The sequence shown here is derived from an EMBL/GenBank/DDBJ whole genome shotgun (WGS) entry which is preliminary data.</text>
</comment>
<proteinExistence type="predicted"/>
<dbReference type="EMBL" id="QSTI01000001">
    <property type="protein sequence ID" value="RGM52863.1"/>
    <property type="molecule type" value="Genomic_DNA"/>
</dbReference>
<dbReference type="Pfam" id="PF14253">
    <property type="entry name" value="AbiH"/>
    <property type="match status" value="1"/>
</dbReference>
<evidence type="ECO:0000313" key="1">
    <source>
        <dbReference type="EMBL" id="RGM52863.1"/>
    </source>
</evidence>
<name>A0A3E4XEJ4_9FIRM</name>
<dbReference type="AlphaFoldDB" id="A0A3E4XEJ4"/>
<dbReference type="InterPro" id="IPR025935">
    <property type="entry name" value="AbiH"/>
</dbReference>
<dbReference type="RefSeq" id="WP_117714240.1">
    <property type="nucleotide sequence ID" value="NZ_QSTI01000001.1"/>
</dbReference>
<evidence type="ECO:0000313" key="2">
    <source>
        <dbReference type="Proteomes" id="UP000260717"/>
    </source>
</evidence>
<reference evidence="1 2" key="1">
    <citation type="submission" date="2018-08" db="EMBL/GenBank/DDBJ databases">
        <title>A genome reference for cultivated species of the human gut microbiota.</title>
        <authorList>
            <person name="Zou Y."/>
            <person name="Xue W."/>
            <person name="Luo G."/>
        </authorList>
    </citation>
    <scope>NUCLEOTIDE SEQUENCE [LARGE SCALE GENOMIC DNA]</scope>
    <source>
        <strain evidence="1 2">OM08-12AT</strain>
    </source>
</reference>
<organism evidence="1 2">
    <name type="scientific">Agathobacter rectalis</name>
    <dbReference type="NCBI Taxonomy" id="39491"/>
    <lineage>
        <taxon>Bacteria</taxon>
        <taxon>Bacillati</taxon>
        <taxon>Bacillota</taxon>
        <taxon>Clostridia</taxon>
        <taxon>Lachnospirales</taxon>
        <taxon>Lachnospiraceae</taxon>
        <taxon>Agathobacter</taxon>
    </lineage>
</organism>
<dbReference type="Proteomes" id="UP000260717">
    <property type="component" value="Unassembled WGS sequence"/>
</dbReference>
<evidence type="ECO:0008006" key="3">
    <source>
        <dbReference type="Google" id="ProtNLM"/>
    </source>
</evidence>
<protein>
    <recommendedName>
        <fullName evidence="3">Bacteriophage abortive infection AbiH</fullName>
    </recommendedName>
</protein>
<gene>
    <name evidence="1" type="ORF">DXC13_01250</name>
</gene>